<accession>A0AAD2DUM4</accession>
<sequence length="110" mass="12736">MFRFEAMWTKEKGCKDVVERAWRLSNATDGMLGISEKIQCCGELLSAWNKQHFGNVYTQLKKAKHESKRLTEMAPNRLSQESMYPKAYVKNGFAAYFDHIPISLILRDDS</sequence>
<reference evidence="1" key="1">
    <citation type="submission" date="2023-05" db="EMBL/GenBank/DDBJ databases">
        <authorList>
            <person name="Huff M."/>
        </authorList>
    </citation>
    <scope>NUCLEOTIDE SEQUENCE</scope>
</reference>
<evidence type="ECO:0000313" key="1">
    <source>
        <dbReference type="EMBL" id="CAI9764606.1"/>
    </source>
</evidence>
<evidence type="ECO:0000313" key="2">
    <source>
        <dbReference type="Proteomes" id="UP000834106"/>
    </source>
</evidence>
<dbReference type="Proteomes" id="UP000834106">
    <property type="component" value="Chromosome 7"/>
</dbReference>
<proteinExistence type="predicted"/>
<gene>
    <name evidence="1" type="ORF">FPE_LOCUS12036</name>
</gene>
<dbReference type="EMBL" id="OU503042">
    <property type="protein sequence ID" value="CAI9764606.1"/>
    <property type="molecule type" value="Genomic_DNA"/>
</dbReference>
<organism evidence="1 2">
    <name type="scientific">Fraxinus pennsylvanica</name>
    <dbReference type="NCBI Taxonomy" id="56036"/>
    <lineage>
        <taxon>Eukaryota</taxon>
        <taxon>Viridiplantae</taxon>
        <taxon>Streptophyta</taxon>
        <taxon>Embryophyta</taxon>
        <taxon>Tracheophyta</taxon>
        <taxon>Spermatophyta</taxon>
        <taxon>Magnoliopsida</taxon>
        <taxon>eudicotyledons</taxon>
        <taxon>Gunneridae</taxon>
        <taxon>Pentapetalae</taxon>
        <taxon>asterids</taxon>
        <taxon>lamiids</taxon>
        <taxon>Lamiales</taxon>
        <taxon>Oleaceae</taxon>
        <taxon>Oleeae</taxon>
        <taxon>Fraxinus</taxon>
    </lineage>
</organism>
<name>A0AAD2DUM4_9LAMI</name>
<keyword evidence="2" id="KW-1185">Reference proteome</keyword>
<protein>
    <submittedName>
        <fullName evidence="1">Uncharacterized protein</fullName>
    </submittedName>
</protein>
<dbReference type="AlphaFoldDB" id="A0AAD2DUM4"/>